<accession>A0A9Q0SAL5</accession>
<organism evidence="3 4">
    <name type="scientific">Pseudolycoriella hygida</name>
    <dbReference type="NCBI Taxonomy" id="35572"/>
    <lineage>
        <taxon>Eukaryota</taxon>
        <taxon>Metazoa</taxon>
        <taxon>Ecdysozoa</taxon>
        <taxon>Arthropoda</taxon>
        <taxon>Hexapoda</taxon>
        <taxon>Insecta</taxon>
        <taxon>Pterygota</taxon>
        <taxon>Neoptera</taxon>
        <taxon>Endopterygota</taxon>
        <taxon>Diptera</taxon>
        <taxon>Nematocera</taxon>
        <taxon>Sciaroidea</taxon>
        <taxon>Sciaridae</taxon>
        <taxon>Pseudolycoriella</taxon>
    </lineage>
</organism>
<name>A0A9Q0SAL5_9DIPT</name>
<dbReference type="GO" id="GO:0005783">
    <property type="term" value="C:endoplasmic reticulum"/>
    <property type="evidence" value="ECO:0007669"/>
    <property type="project" value="TreeGrafter"/>
</dbReference>
<feature type="transmembrane region" description="Helical" evidence="1">
    <location>
        <begin position="125"/>
        <end position="158"/>
    </location>
</feature>
<dbReference type="InterPro" id="IPR053069">
    <property type="entry name" value="TVP38/TMEM64"/>
</dbReference>
<keyword evidence="4" id="KW-1185">Reference proteome</keyword>
<keyword evidence="1" id="KW-0472">Membrane</keyword>
<gene>
    <name evidence="3" type="primary">Tmem64</name>
    <name evidence="3" type="ORF">Bhyg_05233</name>
</gene>
<evidence type="ECO:0000313" key="4">
    <source>
        <dbReference type="Proteomes" id="UP001151699"/>
    </source>
</evidence>
<feature type="transmembrane region" description="Helical" evidence="1">
    <location>
        <begin position="94"/>
        <end position="119"/>
    </location>
</feature>
<protein>
    <submittedName>
        <fullName evidence="3">Transmembrane protein</fullName>
    </submittedName>
</protein>
<comment type="caution">
    <text evidence="3">The sequence shown here is derived from an EMBL/GenBank/DDBJ whole genome shotgun (WGS) entry which is preliminary data.</text>
</comment>
<feature type="transmembrane region" description="Helical" evidence="1">
    <location>
        <begin position="70"/>
        <end position="87"/>
    </location>
</feature>
<dbReference type="EMBL" id="WJQU01000001">
    <property type="protein sequence ID" value="KAJ6649990.1"/>
    <property type="molecule type" value="Genomic_DNA"/>
</dbReference>
<reference evidence="3" key="1">
    <citation type="submission" date="2022-07" db="EMBL/GenBank/DDBJ databases">
        <authorList>
            <person name="Trinca V."/>
            <person name="Uliana J.V.C."/>
            <person name="Torres T.T."/>
            <person name="Ward R.J."/>
            <person name="Monesi N."/>
        </authorList>
    </citation>
    <scope>NUCLEOTIDE SEQUENCE</scope>
    <source>
        <strain evidence="3">HSMRA1968</strain>
        <tissue evidence="3">Whole embryos</tissue>
    </source>
</reference>
<keyword evidence="1" id="KW-1133">Transmembrane helix</keyword>
<dbReference type="OrthoDB" id="166803at2759"/>
<sequence>MRGVFLQDKSRPKIEKWSLFQDPTMTSSTATLETGPFMTNQKPFVCNCFRLTNKLSTKYLAIRQSPCSKLLIPIVALAVIAGLYYFSKGYMKTVLSWIEIQNPWLTFFCFIFLFTIVSFPPPFPIGYLILIITSGYLFGFANGLVTVVLGANLGAAIAQMTIRSMQHKLPIQKLLKNDTGKAILRVIAGPRAFKIILLARLTPIPFGLQNTIFGDLCQKKP</sequence>
<dbReference type="GO" id="GO:0051480">
    <property type="term" value="P:regulation of cytosolic calcium ion concentration"/>
    <property type="evidence" value="ECO:0007669"/>
    <property type="project" value="TreeGrafter"/>
</dbReference>
<dbReference type="AlphaFoldDB" id="A0A9Q0SAL5"/>
<dbReference type="PANTHER" id="PTHR46593:SF1">
    <property type="entry name" value="TRANSMEMBRANE PROTEIN 64"/>
    <property type="match status" value="1"/>
</dbReference>
<feature type="domain" description="VTT" evidence="2">
    <location>
        <begin position="127"/>
        <end position="214"/>
    </location>
</feature>
<dbReference type="InterPro" id="IPR032816">
    <property type="entry name" value="VTT_dom"/>
</dbReference>
<evidence type="ECO:0000256" key="1">
    <source>
        <dbReference type="SAM" id="Phobius"/>
    </source>
</evidence>
<dbReference type="Proteomes" id="UP001151699">
    <property type="component" value="Chromosome A"/>
</dbReference>
<dbReference type="Pfam" id="PF09335">
    <property type="entry name" value="VTT_dom"/>
    <property type="match status" value="1"/>
</dbReference>
<evidence type="ECO:0000259" key="2">
    <source>
        <dbReference type="Pfam" id="PF09335"/>
    </source>
</evidence>
<proteinExistence type="predicted"/>
<keyword evidence="1 3" id="KW-0812">Transmembrane</keyword>
<evidence type="ECO:0000313" key="3">
    <source>
        <dbReference type="EMBL" id="KAJ6649990.1"/>
    </source>
</evidence>
<dbReference type="PANTHER" id="PTHR46593">
    <property type="entry name" value="TRANSMEMBRANE PROTEIN 64"/>
    <property type="match status" value="1"/>
</dbReference>